<sequence length="92" mass="10912">MEESDLSIKEGSTYVNASFIREHVDASLLVRVQYYFAVQLKVWELRLNFCLQLEIRVVLYLSTPSKNTTRTAKEPPDWQFCWFMEGRCRLIC</sequence>
<accession>A0A972GPH8</accession>
<dbReference type="RefSeq" id="WP_171652625.1">
    <property type="nucleotide sequence ID" value="NZ_WHOD01000055.1"/>
</dbReference>
<reference evidence="1" key="1">
    <citation type="submission" date="2019-10" db="EMBL/GenBank/DDBJ databases">
        <title>Description of Paenibacillus glebae sp. nov.</title>
        <authorList>
            <person name="Carlier A."/>
            <person name="Qi S."/>
        </authorList>
    </citation>
    <scope>NUCLEOTIDE SEQUENCE</scope>
    <source>
        <strain evidence="1">LMG 31456</strain>
    </source>
</reference>
<dbReference type="Proteomes" id="UP000641588">
    <property type="component" value="Unassembled WGS sequence"/>
</dbReference>
<proteinExistence type="predicted"/>
<gene>
    <name evidence="1" type="ORF">GC093_14600</name>
</gene>
<evidence type="ECO:0000313" key="2">
    <source>
        <dbReference type="Proteomes" id="UP000641588"/>
    </source>
</evidence>
<comment type="caution">
    <text evidence="1">The sequence shown here is derived from an EMBL/GenBank/DDBJ whole genome shotgun (WGS) entry which is preliminary data.</text>
</comment>
<name>A0A972GPH8_9BACL</name>
<protein>
    <submittedName>
        <fullName evidence="1">Uncharacterized protein</fullName>
    </submittedName>
</protein>
<keyword evidence="2" id="KW-1185">Reference proteome</keyword>
<dbReference type="EMBL" id="WHOD01000055">
    <property type="protein sequence ID" value="NOU94437.1"/>
    <property type="molecule type" value="Genomic_DNA"/>
</dbReference>
<dbReference type="AlphaFoldDB" id="A0A972GPH8"/>
<evidence type="ECO:0000313" key="1">
    <source>
        <dbReference type="EMBL" id="NOU94437.1"/>
    </source>
</evidence>
<organism evidence="1 2">
    <name type="scientific">Paenibacillus foliorum</name>
    <dbReference type="NCBI Taxonomy" id="2654974"/>
    <lineage>
        <taxon>Bacteria</taxon>
        <taxon>Bacillati</taxon>
        <taxon>Bacillota</taxon>
        <taxon>Bacilli</taxon>
        <taxon>Bacillales</taxon>
        <taxon>Paenibacillaceae</taxon>
        <taxon>Paenibacillus</taxon>
    </lineage>
</organism>